<dbReference type="Proteomes" id="UP000245380">
    <property type="component" value="Unassembled WGS sequence"/>
</dbReference>
<dbReference type="InterPro" id="IPR003833">
    <property type="entry name" value="CT_C_D"/>
</dbReference>
<dbReference type="EMBL" id="MPDK01000004">
    <property type="protein sequence ID" value="PWI58405.1"/>
    <property type="molecule type" value="Genomic_DNA"/>
</dbReference>
<evidence type="ECO:0000256" key="3">
    <source>
        <dbReference type="ARBA" id="ARBA00022840"/>
    </source>
</evidence>
<dbReference type="GO" id="GO:0005524">
    <property type="term" value="F:ATP binding"/>
    <property type="evidence" value="ECO:0007669"/>
    <property type="project" value="UniProtKB-KW"/>
</dbReference>
<dbReference type="RefSeq" id="WP_109429909.1">
    <property type="nucleotide sequence ID" value="NZ_MPDK01000004.1"/>
</dbReference>
<keyword evidence="3" id="KW-0067">ATP-binding</keyword>
<reference evidence="5 6" key="1">
    <citation type="submission" date="2016-11" db="EMBL/GenBank/DDBJ databases">
        <title>Comparative genomics of Acidibacillus ferroxidans species.</title>
        <authorList>
            <person name="Oliveira G."/>
            <person name="Nunes G."/>
            <person name="Oliveira R."/>
            <person name="Araujo F."/>
            <person name="Salim A."/>
            <person name="Scholte L."/>
            <person name="Morais D."/>
            <person name="Nancucheo I."/>
            <person name="Johnson D.B."/>
            <person name="Grail B."/>
            <person name="Bittencourt J."/>
            <person name="Valadares R."/>
        </authorList>
    </citation>
    <scope>NUCLEOTIDE SEQUENCE [LARGE SCALE GENOMIC DNA]</scope>
    <source>
        <strain evidence="5 6">Y002</strain>
    </source>
</reference>
<comment type="caution">
    <text evidence="5">The sequence shown here is derived from an EMBL/GenBank/DDBJ whole genome shotgun (WGS) entry which is preliminary data.</text>
</comment>
<dbReference type="Gene3D" id="3.30.1360.40">
    <property type="match status" value="1"/>
</dbReference>
<sequence length="230" mass="25489">MSDMEIYPLGDCAVVIQFSKMIEPSVQSFIQKAQNAIECHPFSGFLECTPAYTTLTVFYDPVAISYAEVIQKLRHTIARVSESEVTQSRIVSIPVCYGGVYGPDLSFVAQYHGLTESEVIKLHTSPEYQVFMIGFAPGFPYLGGLSKRLVTPRKTTPRSQIQAGSVGIAGEQTGIYSVSTPGGWQIIGRTPIQLFHVENHPPSLLQAGDKVRFIPITEREYKRLEMVGIR</sequence>
<keyword evidence="2" id="KW-0378">Hydrolase</keyword>
<dbReference type="GO" id="GO:0016787">
    <property type="term" value="F:hydrolase activity"/>
    <property type="evidence" value="ECO:0007669"/>
    <property type="project" value="UniProtKB-KW"/>
</dbReference>
<gene>
    <name evidence="5" type="ORF">BM613_04125</name>
</gene>
<proteinExistence type="predicted"/>
<dbReference type="InterPro" id="IPR029000">
    <property type="entry name" value="Cyclophilin-like_dom_sf"/>
</dbReference>
<evidence type="ECO:0000313" key="5">
    <source>
        <dbReference type="EMBL" id="PWI58405.1"/>
    </source>
</evidence>
<dbReference type="SUPFAM" id="SSF160467">
    <property type="entry name" value="PH0987 N-terminal domain-like"/>
    <property type="match status" value="1"/>
</dbReference>
<name>A0A2U3DAW2_SULT2</name>
<accession>A0A2U3DAW2</accession>
<protein>
    <submittedName>
        <fullName evidence="5">Kinase inhibitor</fullName>
    </submittedName>
</protein>
<dbReference type="PANTHER" id="PTHR34698">
    <property type="entry name" value="5-OXOPROLINASE SUBUNIT B"/>
    <property type="match status" value="1"/>
</dbReference>
<dbReference type="AlphaFoldDB" id="A0A2U3DAW2"/>
<evidence type="ECO:0000313" key="6">
    <source>
        <dbReference type="Proteomes" id="UP000245380"/>
    </source>
</evidence>
<dbReference type="InterPro" id="IPR010016">
    <property type="entry name" value="PxpB"/>
</dbReference>
<evidence type="ECO:0000259" key="4">
    <source>
        <dbReference type="SMART" id="SM00796"/>
    </source>
</evidence>
<dbReference type="Gene3D" id="2.40.100.10">
    <property type="entry name" value="Cyclophilin-like"/>
    <property type="match status" value="1"/>
</dbReference>
<dbReference type="NCBIfam" id="TIGR00370">
    <property type="entry name" value="5-oxoprolinase subunit PxpB"/>
    <property type="match status" value="1"/>
</dbReference>
<dbReference type="SMART" id="SM00796">
    <property type="entry name" value="AHS1"/>
    <property type="match status" value="1"/>
</dbReference>
<dbReference type="PANTHER" id="PTHR34698:SF2">
    <property type="entry name" value="5-OXOPROLINASE SUBUNIT B"/>
    <property type="match status" value="1"/>
</dbReference>
<evidence type="ECO:0000256" key="2">
    <source>
        <dbReference type="ARBA" id="ARBA00022801"/>
    </source>
</evidence>
<feature type="domain" description="Carboxyltransferase" evidence="4">
    <location>
        <begin position="4"/>
        <end position="205"/>
    </location>
</feature>
<dbReference type="SUPFAM" id="SSF50891">
    <property type="entry name" value="Cyclophilin-like"/>
    <property type="match status" value="1"/>
</dbReference>
<dbReference type="OrthoDB" id="9778567at2"/>
<keyword evidence="6" id="KW-1185">Reference proteome</keyword>
<organism evidence="5 6">
    <name type="scientific">Sulfoacidibacillus thermotolerans</name>
    <name type="common">Acidibacillus sulfuroxidans</name>
    <dbReference type="NCBI Taxonomy" id="1765684"/>
    <lineage>
        <taxon>Bacteria</taxon>
        <taxon>Bacillati</taxon>
        <taxon>Bacillota</taxon>
        <taxon>Bacilli</taxon>
        <taxon>Bacillales</taxon>
        <taxon>Alicyclobacillaceae</taxon>
        <taxon>Sulfoacidibacillus</taxon>
    </lineage>
</organism>
<dbReference type="Pfam" id="PF02682">
    <property type="entry name" value="CT_C_D"/>
    <property type="match status" value="1"/>
</dbReference>
<evidence type="ECO:0000256" key="1">
    <source>
        <dbReference type="ARBA" id="ARBA00022741"/>
    </source>
</evidence>
<keyword evidence="1" id="KW-0547">Nucleotide-binding</keyword>